<gene>
    <name evidence="2" type="ORF">K0T92_19165</name>
</gene>
<name>A0ABS7DA79_9BACL</name>
<feature type="transmembrane region" description="Helical" evidence="1">
    <location>
        <begin position="305"/>
        <end position="324"/>
    </location>
</feature>
<keyword evidence="3" id="KW-1185">Reference proteome</keyword>
<reference evidence="2 3" key="1">
    <citation type="submission" date="2021-07" db="EMBL/GenBank/DDBJ databases">
        <title>Paenibacillus radiodurans sp. nov., isolated from the southeastern edge of Tengger Desert.</title>
        <authorList>
            <person name="Zhang G."/>
        </authorList>
    </citation>
    <scope>NUCLEOTIDE SEQUENCE [LARGE SCALE GENOMIC DNA]</scope>
    <source>
        <strain evidence="2 3">DT7-4</strain>
    </source>
</reference>
<keyword evidence="1" id="KW-1133">Transmembrane helix</keyword>
<evidence type="ECO:0000313" key="2">
    <source>
        <dbReference type="EMBL" id="MBW7476840.1"/>
    </source>
</evidence>
<feature type="transmembrane region" description="Helical" evidence="1">
    <location>
        <begin position="212"/>
        <end position="229"/>
    </location>
</feature>
<protein>
    <submittedName>
        <fullName evidence="2">ABC transporter permease</fullName>
    </submittedName>
</protein>
<feature type="transmembrane region" description="Helical" evidence="1">
    <location>
        <begin position="153"/>
        <end position="175"/>
    </location>
</feature>
<accession>A0ABS7DA79</accession>
<feature type="transmembrane region" description="Helical" evidence="1">
    <location>
        <begin position="117"/>
        <end position="141"/>
    </location>
</feature>
<organism evidence="2 3">
    <name type="scientific">Paenibacillus oenotherae</name>
    <dbReference type="NCBI Taxonomy" id="1435645"/>
    <lineage>
        <taxon>Bacteria</taxon>
        <taxon>Bacillati</taxon>
        <taxon>Bacillota</taxon>
        <taxon>Bacilli</taxon>
        <taxon>Bacillales</taxon>
        <taxon>Paenibacillaceae</taxon>
        <taxon>Paenibacillus</taxon>
    </lineage>
</organism>
<dbReference type="EMBL" id="JAHZIJ010000017">
    <property type="protein sequence ID" value="MBW7476840.1"/>
    <property type="molecule type" value="Genomic_DNA"/>
</dbReference>
<comment type="caution">
    <text evidence="2">The sequence shown here is derived from an EMBL/GenBank/DDBJ whole genome shotgun (WGS) entry which is preliminary data.</text>
</comment>
<dbReference type="Pfam" id="PF05975">
    <property type="entry name" value="EcsB"/>
    <property type="match status" value="1"/>
</dbReference>
<keyword evidence="1" id="KW-0812">Transmembrane</keyword>
<dbReference type="RefSeq" id="WP_219874092.1">
    <property type="nucleotide sequence ID" value="NZ_JAHZIJ010000017.1"/>
</dbReference>
<feature type="transmembrane region" description="Helical" evidence="1">
    <location>
        <begin position="45"/>
        <end position="64"/>
    </location>
</feature>
<dbReference type="Proteomes" id="UP000812277">
    <property type="component" value="Unassembled WGS sequence"/>
</dbReference>
<proteinExistence type="predicted"/>
<evidence type="ECO:0000313" key="3">
    <source>
        <dbReference type="Proteomes" id="UP000812277"/>
    </source>
</evidence>
<keyword evidence="1" id="KW-0472">Membrane</keyword>
<feature type="transmembrane region" description="Helical" evidence="1">
    <location>
        <begin position="187"/>
        <end position="206"/>
    </location>
</feature>
<sequence>MQPNLMKQSDGNDAVKKWTVQQLFRRRVGRFWQEQWRVWRTALDWTVWVYILLPALVIGGGLYVDLWTKPPEWLASLPLWTMERLPFAVVAMSRLRTFAEEADVLFLQQMRPWSRKLTAYGAVYTAVSLIPFIALLLGLAAPSLIGLHHLGTGSLLILFLFTLIWAMLGAVWRNLIEGRYRGWRKAFLHIGLLLLLAVTYMGSSYLAGGEHVWLLLPSFLGAAAVAISVRMKLRARDTFDSDVQQEHKIRLAVTALLLRDVIERRPRIRLNRPLVLRSSKRLFRRFDGGTIVAELVIKILLRRMALLRMWLSFGGLAIFAILLSPGVLKLVLLVLLPLPLTLWVQSHWSSIVFGEAFFSQFHWKDAELIRSAETTRQWLVAPVVCLQALIAGLQLWGTQGLLLAIPAVLLWWSINKLLFPMLPLKNRKGGR</sequence>
<evidence type="ECO:0000256" key="1">
    <source>
        <dbReference type="SAM" id="Phobius"/>
    </source>
</evidence>
<dbReference type="InterPro" id="IPR010288">
    <property type="entry name" value="EcsB_ABC"/>
</dbReference>